<dbReference type="PANTHER" id="PTHR30146:SF109">
    <property type="entry name" value="HTH-TYPE TRANSCRIPTIONAL REGULATOR GALS"/>
    <property type="match status" value="1"/>
</dbReference>
<dbReference type="PANTHER" id="PTHR30146">
    <property type="entry name" value="LACI-RELATED TRANSCRIPTIONAL REPRESSOR"/>
    <property type="match status" value="1"/>
</dbReference>
<feature type="domain" description="HTH lacI-type" evidence="4">
    <location>
        <begin position="9"/>
        <end position="63"/>
    </location>
</feature>
<keyword evidence="3" id="KW-0804">Transcription</keyword>
<dbReference type="CDD" id="cd06267">
    <property type="entry name" value="PBP1_LacI_sugar_binding-like"/>
    <property type="match status" value="1"/>
</dbReference>
<evidence type="ECO:0000259" key="4">
    <source>
        <dbReference type="PROSITE" id="PS50932"/>
    </source>
</evidence>
<dbReference type="eggNOG" id="COG1609">
    <property type="taxonomic scope" value="Bacteria"/>
</dbReference>
<dbReference type="Gene3D" id="1.10.260.40">
    <property type="entry name" value="lambda repressor-like DNA-binding domains"/>
    <property type="match status" value="1"/>
</dbReference>
<gene>
    <name evidence="5" type="ordered locus">Acid_1358</name>
</gene>
<dbReference type="SUPFAM" id="SSF47413">
    <property type="entry name" value="lambda repressor-like DNA-binding domains"/>
    <property type="match status" value="1"/>
</dbReference>
<dbReference type="InterPro" id="IPR028082">
    <property type="entry name" value="Peripla_BP_I"/>
</dbReference>
<dbReference type="Gene3D" id="3.40.50.2300">
    <property type="match status" value="2"/>
</dbReference>
<dbReference type="STRING" id="234267.Acid_1358"/>
<dbReference type="InterPro" id="IPR000843">
    <property type="entry name" value="HTH_LacI"/>
</dbReference>
<dbReference type="CDD" id="cd01392">
    <property type="entry name" value="HTH_LacI"/>
    <property type="match status" value="1"/>
</dbReference>
<sequence length="338" mass="36513">MSNASATPVRLKDIARDLNVSVMTVSKVVRGCADVGAETRGRVLARIKELNYQPNWVARSLAARRTFMIGLIVPDLMHSFFAEIAKGVAATIRPLGYDVVICNSEENGDLESSEVDRLLGRQVDGLLLASAQPPSSLAVFERIEARGTPYVLIDRRFADVHAPYVGADDEAIGRMATQHLIDRGCRRIAHIAGPAVTTGLGRQKGYEEALAASGINIPEGFIVQATDDDTGYQATRRLLKLTPRPDAIFGYNDPTAAGAMKAILEAGIRIPEEIKVIGVGNVHYSDLLRVPLSTIDQSSASIGQQAADILLKAIGNKRKRPAKTILIDPILIARESTR</sequence>
<accession>Q029E0</accession>
<dbReference type="AlphaFoldDB" id="Q029E0"/>
<protein>
    <submittedName>
        <fullName evidence="5">Transcriptional regulator, LacI family</fullName>
    </submittedName>
</protein>
<dbReference type="SMART" id="SM00354">
    <property type="entry name" value="HTH_LACI"/>
    <property type="match status" value="1"/>
</dbReference>
<dbReference type="KEGG" id="sus:Acid_1358"/>
<proteinExistence type="predicted"/>
<organism evidence="5">
    <name type="scientific">Solibacter usitatus (strain Ellin6076)</name>
    <dbReference type="NCBI Taxonomy" id="234267"/>
    <lineage>
        <taxon>Bacteria</taxon>
        <taxon>Pseudomonadati</taxon>
        <taxon>Acidobacteriota</taxon>
        <taxon>Terriglobia</taxon>
        <taxon>Bryobacterales</taxon>
        <taxon>Solibacteraceae</taxon>
        <taxon>Candidatus Solibacter</taxon>
    </lineage>
</organism>
<evidence type="ECO:0000256" key="3">
    <source>
        <dbReference type="ARBA" id="ARBA00023163"/>
    </source>
</evidence>
<dbReference type="InterPro" id="IPR001761">
    <property type="entry name" value="Peripla_BP/Lac1_sug-bd_dom"/>
</dbReference>
<dbReference type="Pfam" id="PF00356">
    <property type="entry name" value="LacI"/>
    <property type="match status" value="1"/>
</dbReference>
<name>Q029E0_SOLUE</name>
<dbReference type="InterPro" id="IPR010982">
    <property type="entry name" value="Lambda_DNA-bd_dom_sf"/>
</dbReference>
<dbReference type="Pfam" id="PF00532">
    <property type="entry name" value="Peripla_BP_1"/>
    <property type="match status" value="1"/>
</dbReference>
<dbReference type="FunCoup" id="Q029E0">
    <property type="interactions" value="227"/>
</dbReference>
<dbReference type="GO" id="GO:0000976">
    <property type="term" value="F:transcription cis-regulatory region binding"/>
    <property type="evidence" value="ECO:0007669"/>
    <property type="project" value="TreeGrafter"/>
</dbReference>
<dbReference type="GO" id="GO:0003700">
    <property type="term" value="F:DNA-binding transcription factor activity"/>
    <property type="evidence" value="ECO:0007669"/>
    <property type="project" value="TreeGrafter"/>
</dbReference>
<keyword evidence="2" id="KW-0238">DNA-binding</keyword>
<dbReference type="InParanoid" id="Q029E0"/>
<dbReference type="EMBL" id="CP000473">
    <property type="protein sequence ID" value="ABJ82351.1"/>
    <property type="molecule type" value="Genomic_DNA"/>
</dbReference>
<dbReference type="SUPFAM" id="SSF53822">
    <property type="entry name" value="Periplasmic binding protein-like I"/>
    <property type="match status" value="1"/>
</dbReference>
<dbReference type="PROSITE" id="PS50932">
    <property type="entry name" value="HTH_LACI_2"/>
    <property type="match status" value="1"/>
</dbReference>
<dbReference type="OrthoDB" id="9784962at2"/>
<keyword evidence="1" id="KW-0805">Transcription regulation</keyword>
<evidence type="ECO:0000256" key="2">
    <source>
        <dbReference type="ARBA" id="ARBA00023125"/>
    </source>
</evidence>
<evidence type="ECO:0000256" key="1">
    <source>
        <dbReference type="ARBA" id="ARBA00023015"/>
    </source>
</evidence>
<dbReference type="HOGENOM" id="CLU_037628_6_1_0"/>
<reference evidence="5" key="1">
    <citation type="submission" date="2006-10" db="EMBL/GenBank/DDBJ databases">
        <title>Complete sequence of Solibacter usitatus Ellin6076.</title>
        <authorList>
            <consortium name="US DOE Joint Genome Institute"/>
            <person name="Copeland A."/>
            <person name="Lucas S."/>
            <person name="Lapidus A."/>
            <person name="Barry K."/>
            <person name="Detter J.C."/>
            <person name="Glavina del Rio T."/>
            <person name="Hammon N."/>
            <person name="Israni S."/>
            <person name="Dalin E."/>
            <person name="Tice H."/>
            <person name="Pitluck S."/>
            <person name="Thompson L.S."/>
            <person name="Brettin T."/>
            <person name="Bruce D."/>
            <person name="Han C."/>
            <person name="Tapia R."/>
            <person name="Gilna P."/>
            <person name="Schmutz J."/>
            <person name="Larimer F."/>
            <person name="Land M."/>
            <person name="Hauser L."/>
            <person name="Kyrpides N."/>
            <person name="Mikhailova N."/>
            <person name="Janssen P.H."/>
            <person name="Kuske C.R."/>
            <person name="Richardson P."/>
        </authorList>
    </citation>
    <scope>NUCLEOTIDE SEQUENCE</scope>
    <source>
        <strain evidence="5">Ellin6076</strain>
    </source>
</reference>
<evidence type="ECO:0000313" key="5">
    <source>
        <dbReference type="EMBL" id="ABJ82351.1"/>
    </source>
</evidence>